<dbReference type="OrthoDB" id="253099at2"/>
<sequence length="289" mass="32319" precursor="true">MPVLKTLLILICSTLSVAAAEPVNLNSLPSDLSVPEVTRGRPAPGQRVWQTNQGFEKTEIAHALYLPTDWRPGKRYPVIMEYPGNGGYRNALNDVSRGRVQDCKLGYGLSGGVGMIWVSLPFVDPKTGQHAVKWWGDPDATADYCKQTVARICREYGGDADNVILTGFSRGAIACNYIGLRDAEIAKLWKAMLPHSHYDGVRKWNYPDSDAASARQRLVRLGTRPQFISHEKSTQQTEAYLKESDISGQFTFMALPYPNHSDEWVLKDIPQRSRAREWLQNIVQPTATD</sequence>
<dbReference type="Proteomes" id="UP000320421">
    <property type="component" value="Chromosome"/>
</dbReference>
<reference evidence="2 3" key="1">
    <citation type="submission" date="2019-02" db="EMBL/GenBank/DDBJ databases">
        <title>Deep-cultivation of Planctomycetes and their phenomic and genomic characterization uncovers novel biology.</title>
        <authorList>
            <person name="Wiegand S."/>
            <person name="Jogler M."/>
            <person name="Boedeker C."/>
            <person name="Pinto D."/>
            <person name="Vollmers J."/>
            <person name="Rivas-Marin E."/>
            <person name="Kohn T."/>
            <person name="Peeters S.H."/>
            <person name="Heuer A."/>
            <person name="Rast P."/>
            <person name="Oberbeckmann S."/>
            <person name="Bunk B."/>
            <person name="Jeske O."/>
            <person name="Meyerdierks A."/>
            <person name="Storesund J.E."/>
            <person name="Kallscheuer N."/>
            <person name="Luecker S."/>
            <person name="Lage O.M."/>
            <person name="Pohl T."/>
            <person name="Merkel B.J."/>
            <person name="Hornburger P."/>
            <person name="Mueller R.-W."/>
            <person name="Bruemmer F."/>
            <person name="Labrenz M."/>
            <person name="Spormann A.M."/>
            <person name="Op den Camp H."/>
            <person name="Overmann J."/>
            <person name="Amann R."/>
            <person name="Jetten M.S.M."/>
            <person name="Mascher T."/>
            <person name="Medema M.H."/>
            <person name="Devos D.P."/>
            <person name="Kaster A.-K."/>
            <person name="Ovreas L."/>
            <person name="Rohde M."/>
            <person name="Galperin M.Y."/>
            <person name="Jogler C."/>
        </authorList>
    </citation>
    <scope>NUCLEOTIDE SEQUENCE [LARGE SCALE GENOMIC DNA]</scope>
    <source>
        <strain evidence="2 3">HG66A1</strain>
    </source>
</reference>
<feature type="signal peptide" evidence="1">
    <location>
        <begin position="1"/>
        <end position="19"/>
    </location>
</feature>
<dbReference type="EMBL" id="CP036266">
    <property type="protein sequence ID" value="QDT22954.1"/>
    <property type="molecule type" value="Genomic_DNA"/>
</dbReference>
<dbReference type="InterPro" id="IPR029058">
    <property type="entry name" value="AB_hydrolase_fold"/>
</dbReference>
<evidence type="ECO:0000313" key="2">
    <source>
        <dbReference type="EMBL" id="QDT22954.1"/>
    </source>
</evidence>
<proteinExistence type="predicted"/>
<name>A0A517PUA1_9PLAN</name>
<keyword evidence="1" id="KW-0732">Signal</keyword>
<evidence type="ECO:0000256" key="1">
    <source>
        <dbReference type="SAM" id="SignalP"/>
    </source>
</evidence>
<dbReference type="AlphaFoldDB" id="A0A517PUA1"/>
<accession>A0A517PUA1</accession>
<organism evidence="2 3">
    <name type="scientific">Gimesia chilikensis</name>
    <dbReference type="NCBI Taxonomy" id="2605989"/>
    <lineage>
        <taxon>Bacteria</taxon>
        <taxon>Pseudomonadati</taxon>
        <taxon>Planctomycetota</taxon>
        <taxon>Planctomycetia</taxon>
        <taxon>Planctomycetales</taxon>
        <taxon>Planctomycetaceae</taxon>
        <taxon>Gimesia</taxon>
    </lineage>
</organism>
<protein>
    <recommendedName>
        <fullName evidence="4">Alpha/beta hydrolase family protein</fullName>
    </recommendedName>
</protein>
<evidence type="ECO:0000313" key="3">
    <source>
        <dbReference type="Proteomes" id="UP000320421"/>
    </source>
</evidence>
<dbReference type="SUPFAM" id="SSF53474">
    <property type="entry name" value="alpha/beta-Hydrolases"/>
    <property type="match status" value="1"/>
</dbReference>
<evidence type="ECO:0008006" key="4">
    <source>
        <dbReference type="Google" id="ProtNLM"/>
    </source>
</evidence>
<feature type="chain" id="PRO_5021879422" description="Alpha/beta hydrolase family protein" evidence="1">
    <location>
        <begin position="20"/>
        <end position="289"/>
    </location>
</feature>
<gene>
    <name evidence="2" type="ORF">HG66A1_47650</name>
</gene>
<keyword evidence="3" id="KW-1185">Reference proteome</keyword>
<dbReference type="RefSeq" id="WP_145189640.1">
    <property type="nucleotide sequence ID" value="NZ_CP036266.1"/>
</dbReference>
<dbReference type="Gene3D" id="3.40.50.1820">
    <property type="entry name" value="alpha/beta hydrolase"/>
    <property type="match status" value="1"/>
</dbReference>